<proteinExistence type="predicted"/>
<sequence>MVADKIEGLGLRWHDFQDPNILDLSRYSNFGTRKATRKA</sequence>
<name>X1E593_9ZZZZ</name>
<reference evidence="1" key="1">
    <citation type="journal article" date="2014" name="Front. Microbiol.">
        <title>High frequency of phylogenetically diverse reductive dehalogenase-homologous genes in deep subseafloor sedimentary metagenomes.</title>
        <authorList>
            <person name="Kawai M."/>
            <person name="Futagami T."/>
            <person name="Toyoda A."/>
            <person name="Takaki Y."/>
            <person name="Nishi S."/>
            <person name="Hori S."/>
            <person name="Arai W."/>
            <person name="Tsubouchi T."/>
            <person name="Morono Y."/>
            <person name="Uchiyama I."/>
            <person name="Ito T."/>
            <person name="Fujiyama A."/>
            <person name="Inagaki F."/>
            <person name="Takami H."/>
        </authorList>
    </citation>
    <scope>NUCLEOTIDE SEQUENCE</scope>
    <source>
        <strain evidence="1">Expedition CK06-06</strain>
    </source>
</reference>
<dbReference type="AlphaFoldDB" id="X1E593"/>
<organism evidence="1">
    <name type="scientific">marine sediment metagenome</name>
    <dbReference type="NCBI Taxonomy" id="412755"/>
    <lineage>
        <taxon>unclassified sequences</taxon>
        <taxon>metagenomes</taxon>
        <taxon>ecological metagenomes</taxon>
    </lineage>
</organism>
<comment type="caution">
    <text evidence="1">The sequence shown here is derived from an EMBL/GenBank/DDBJ whole genome shotgun (WGS) entry which is preliminary data.</text>
</comment>
<dbReference type="EMBL" id="BARU01003811">
    <property type="protein sequence ID" value="GAH27727.1"/>
    <property type="molecule type" value="Genomic_DNA"/>
</dbReference>
<evidence type="ECO:0000313" key="1">
    <source>
        <dbReference type="EMBL" id="GAH27727.1"/>
    </source>
</evidence>
<accession>X1E593</accession>
<gene>
    <name evidence="1" type="ORF">S03H2_08014</name>
</gene>
<protein>
    <submittedName>
        <fullName evidence="1">Uncharacterized protein</fullName>
    </submittedName>
</protein>